<reference evidence="2 3" key="1">
    <citation type="journal article" date="2014" name="Genome Announc.">
        <title>Draft Genome Sequence of Xylella fastidiosa Pear Leaf Scorch Strain in Taiwan.</title>
        <authorList>
            <person name="Su C.C."/>
            <person name="Deng W.L."/>
            <person name="Jan F.J."/>
            <person name="Chang C.J."/>
            <person name="Huang H."/>
            <person name="Chen J."/>
        </authorList>
    </citation>
    <scope>NUCLEOTIDE SEQUENCE [LARGE SCALE GENOMIC DNA]</scope>
    <source>
        <strain evidence="2 3">PLS229</strain>
    </source>
</reference>
<evidence type="ECO:0000313" key="2">
    <source>
        <dbReference type="EMBL" id="EWS78641.1"/>
    </source>
</evidence>
<feature type="transmembrane region" description="Helical" evidence="1">
    <location>
        <begin position="12"/>
        <end position="40"/>
    </location>
</feature>
<accession>Z9JLF0</accession>
<proteinExistence type="predicted"/>
<dbReference type="AlphaFoldDB" id="Z9JLF0"/>
<dbReference type="PATRIC" id="fig|1444770.3.peg.1209"/>
<sequence>MLDSRVHDLAGVVMLMQVAVMHAWAVRWMVCQTVGILLYVQVADCSWVW</sequence>
<keyword evidence="1" id="KW-1133">Transmembrane helix</keyword>
<evidence type="ECO:0000256" key="1">
    <source>
        <dbReference type="SAM" id="Phobius"/>
    </source>
</evidence>
<gene>
    <name evidence="2" type="ORF">AF72_05045</name>
</gene>
<protein>
    <submittedName>
        <fullName evidence="2">Uncharacterized protein</fullName>
    </submittedName>
</protein>
<dbReference type="EMBL" id="JDSQ01000006">
    <property type="protein sequence ID" value="EWS78641.1"/>
    <property type="molecule type" value="Genomic_DNA"/>
</dbReference>
<dbReference type="Proteomes" id="UP000020406">
    <property type="component" value="Unassembled WGS sequence"/>
</dbReference>
<name>Z9JLF0_9GAMM</name>
<evidence type="ECO:0000313" key="3">
    <source>
        <dbReference type="Proteomes" id="UP000020406"/>
    </source>
</evidence>
<keyword evidence="1" id="KW-0472">Membrane</keyword>
<organism evidence="2 3">
    <name type="scientific">Xylella taiwanensis</name>
    <dbReference type="NCBI Taxonomy" id="1444770"/>
    <lineage>
        <taxon>Bacteria</taxon>
        <taxon>Pseudomonadati</taxon>
        <taxon>Pseudomonadota</taxon>
        <taxon>Gammaproteobacteria</taxon>
        <taxon>Lysobacterales</taxon>
        <taxon>Lysobacteraceae</taxon>
        <taxon>Xylella</taxon>
    </lineage>
</organism>
<keyword evidence="1" id="KW-0812">Transmembrane</keyword>
<comment type="caution">
    <text evidence="2">The sequence shown here is derived from an EMBL/GenBank/DDBJ whole genome shotgun (WGS) entry which is preliminary data.</text>
</comment>